<gene>
    <name evidence="2" type="ORF">CALCODRAFT_535685</name>
</gene>
<evidence type="ECO:0000259" key="1">
    <source>
        <dbReference type="Pfam" id="PF18718"/>
    </source>
</evidence>
<feature type="domain" description="CxC5 like cysteine cluster associated with KDZ" evidence="1">
    <location>
        <begin position="119"/>
        <end position="229"/>
    </location>
</feature>
<dbReference type="STRING" id="1353952.A0A165CF90"/>
<keyword evidence="3" id="KW-1185">Reference proteome</keyword>
<dbReference type="AlphaFoldDB" id="A0A165CF90"/>
<dbReference type="Proteomes" id="UP000076842">
    <property type="component" value="Unassembled WGS sequence"/>
</dbReference>
<reference evidence="2 3" key="1">
    <citation type="journal article" date="2016" name="Mol. Biol. Evol.">
        <title>Comparative Genomics of Early-Diverging Mushroom-Forming Fungi Provides Insights into the Origins of Lignocellulose Decay Capabilities.</title>
        <authorList>
            <person name="Nagy L.G."/>
            <person name="Riley R."/>
            <person name="Tritt A."/>
            <person name="Adam C."/>
            <person name="Daum C."/>
            <person name="Floudas D."/>
            <person name="Sun H."/>
            <person name="Yadav J.S."/>
            <person name="Pangilinan J."/>
            <person name="Larsson K.H."/>
            <person name="Matsuura K."/>
            <person name="Barry K."/>
            <person name="Labutti K."/>
            <person name="Kuo R."/>
            <person name="Ohm R.A."/>
            <person name="Bhattacharya S.S."/>
            <person name="Shirouzu T."/>
            <person name="Yoshinaga Y."/>
            <person name="Martin F.M."/>
            <person name="Grigoriev I.V."/>
            <person name="Hibbett D.S."/>
        </authorList>
    </citation>
    <scope>NUCLEOTIDE SEQUENCE [LARGE SCALE GENOMIC DNA]</scope>
    <source>
        <strain evidence="2 3">HHB12733</strain>
    </source>
</reference>
<name>A0A165CF90_9BASI</name>
<dbReference type="InterPro" id="IPR041539">
    <property type="entry name" value="CxC5"/>
</dbReference>
<accession>A0A165CF90</accession>
<evidence type="ECO:0000313" key="3">
    <source>
        <dbReference type="Proteomes" id="UP000076842"/>
    </source>
</evidence>
<organism evidence="2 3">
    <name type="scientific">Calocera cornea HHB12733</name>
    <dbReference type="NCBI Taxonomy" id="1353952"/>
    <lineage>
        <taxon>Eukaryota</taxon>
        <taxon>Fungi</taxon>
        <taxon>Dikarya</taxon>
        <taxon>Basidiomycota</taxon>
        <taxon>Agaricomycotina</taxon>
        <taxon>Dacrymycetes</taxon>
        <taxon>Dacrymycetales</taxon>
        <taxon>Dacrymycetaceae</taxon>
        <taxon>Calocera</taxon>
    </lineage>
</organism>
<evidence type="ECO:0000313" key="2">
    <source>
        <dbReference type="EMBL" id="KZT50697.1"/>
    </source>
</evidence>
<protein>
    <recommendedName>
        <fullName evidence="1">CxC5 like cysteine cluster associated with KDZ domain-containing protein</fullName>
    </recommendedName>
</protein>
<dbReference type="EMBL" id="KV424151">
    <property type="protein sequence ID" value="KZT50697.1"/>
    <property type="molecule type" value="Genomic_DNA"/>
</dbReference>
<dbReference type="InParanoid" id="A0A165CF90"/>
<dbReference type="OrthoDB" id="2501483at2759"/>
<sequence>MQILDLVGAFLHVQVWLTNVTVQHVVTFVALARRLQNRIAWQELASHRQTDVPPNGLPNTIISFLANAVGVEHHQVIALWEALRGVIWDSSKIPTAVTAPIVDDYAPFALYGEKREILAEEFYPPTRYCLNDQCPTYLVTGSRQSMYDVSRTSAVLYTLARGAYPVGVTSLYCRCCRSTYTLNYCRQTDTTGDSWRIYYEGLPRVLQVEKHMLFEDKLCNLFRSLTVHSQ</sequence>
<dbReference type="Pfam" id="PF18718">
    <property type="entry name" value="CxC5"/>
    <property type="match status" value="1"/>
</dbReference>
<proteinExistence type="predicted"/>